<dbReference type="OrthoDB" id="9134286at2"/>
<evidence type="ECO:0008006" key="3">
    <source>
        <dbReference type="Google" id="ProtNLM"/>
    </source>
</evidence>
<dbReference type="AlphaFoldDB" id="A0A198AKC4"/>
<accession>A0A198AKC4</accession>
<name>A0A198AKC4_9BACL</name>
<keyword evidence="2" id="KW-1185">Reference proteome</keyword>
<evidence type="ECO:0000313" key="1">
    <source>
        <dbReference type="EMBL" id="OAS21373.1"/>
    </source>
</evidence>
<dbReference type="SUPFAM" id="SSF82771">
    <property type="entry name" value="GIY-YIG endonuclease"/>
    <property type="match status" value="1"/>
</dbReference>
<sequence length="136" mass="16079">MIVISKSGVVVQLFPRNRKTKKIKNHIGVYAIVNAVNNKVFIGSGELENRKATQWSLLNAGKHYNKRLQQEWNHFKAENFRFVTLFEAKTNEDLDFLQQCEEYWITYTMATDKKYGYNIYKKSSLSHEFRLKIQPI</sequence>
<dbReference type="InterPro" id="IPR035901">
    <property type="entry name" value="GIY-YIG_endonuc_sf"/>
</dbReference>
<protein>
    <recommendedName>
        <fullName evidence="3">GIY-YIG domain-containing protein</fullName>
    </recommendedName>
</protein>
<dbReference type="CDD" id="cd10451">
    <property type="entry name" value="GIY-YIG_LuxR_like"/>
    <property type="match status" value="1"/>
</dbReference>
<comment type="caution">
    <text evidence="1">The sequence shown here is derived from an EMBL/GenBank/DDBJ whole genome shotgun (WGS) entry which is preliminary data.</text>
</comment>
<reference evidence="1 2" key="1">
    <citation type="submission" date="2016-05" db="EMBL/GenBank/DDBJ databases">
        <title>Paenibacillus sp. 1ZS3-15 nov., isolated from the rhizosphere soil.</title>
        <authorList>
            <person name="Zhang X.X."/>
            <person name="Zhang J."/>
        </authorList>
    </citation>
    <scope>NUCLEOTIDE SEQUENCE [LARGE SCALE GENOMIC DNA]</scope>
    <source>
        <strain evidence="1 2">1ZS3-15</strain>
    </source>
</reference>
<organism evidence="1 2">
    <name type="scientific">Paenibacillus oryzisoli</name>
    <dbReference type="NCBI Taxonomy" id="1850517"/>
    <lineage>
        <taxon>Bacteria</taxon>
        <taxon>Bacillati</taxon>
        <taxon>Bacillota</taxon>
        <taxon>Bacilli</taxon>
        <taxon>Bacillales</taxon>
        <taxon>Paenibacillaceae</taxon>
        <taxon>Paenibacillus</taxon>
    </lineage>
</organism>
<gene>
    <name evidence="1" type="ORF">A8708_31390</name>
</gene>
<proteinExistence type="predicted"/>
<evidence type="ECO:0000313" key="2">
    <source>
        <dbReference type="Proteomes" id="UP000078454"/>
    </source>
</evidence>
<dbReference type="STRING" id="1850517.A8708_31390"/>
<dbReference type="Proteomes" id="UP000078454">
    <property type="component" value="Unassembled WGS sequence"/>
</dbReference>
<dbReference type="EMBL" id="LYPB01000049">
    <property type="protein sequence ID" value="OAS21373.1"/>
    <property type="molecule type" value="Genomic_DNA"/>
</dbReference>
<dbReference type="RefSeq" id="WP_068662944.1">
    <property type="nucleotide sequence ID" value="NZ_LYPB01000049.1"/>
</dbReference>
<dbReference type="Gene3D" id="3.40.1440.10">
    <property type="entry name" value="GIY-YIG endonuclease"/>
    <property type="match status" value="1"/>
</dbReference>